<dbReference type="PROSITE" id="PS51737">
    <property type="entry name" value="RECOMBINASE_DNA_BIND"/>
    <property type="match status" value="1"/>
</dbReference>
<dbReference type="InterPro" id="IPR006119">
    <property type="entry name" value="Resolv_N"/>
</dbReference>
<dbReference type="PROSITE" id="PS51736">
    <property type="entry name" value="RECOMBINASES_3"/>
    <property type="match status" value="1"/>
</dbReference>
<dbReference type="Pfam" id="PF13408">
    <property type="entry name" value="Zn_ribbon_recom"/>
    <property type="match status" value="1"/>
</dbReference>
<evidence type="ECO:0000313" key="5">
    <source>
        <dbReference type="EMBL" id="GAA4731186.1"/>
    </source>
</evidence>
<dbReference type="PANTHER" id="PTHR30461">
    <property type="entry name" value="DNA-INVERTASE FROM LAMBDOID PROPHAGE"/>
    <property type="match status" value="1"/>
</dbReference>
<dbReference type="InterPro" id="IPR050639">
    <property type="entry name" value="SSR_resolvase"/>
</dbReference>
<evidence type="ECO:0000259" key="3">
    <source>
        <dbReference type="PROSITE" id="PS51736"/>
    </source>
</evidence>
<dbReference type="Gene3D" id="3.90.1750.20">
    <property type="entry name" value="Putative Large Serine Recombinase, Chain B, Domain 2"/>
    <property type="match status" value="1"/>
</dbReference>
<dbReference type="Pfam" id="PF07508">
    <property type="entry name" value="Recombinase"/>
    <property type="match status" value="1"/>
</dbReference>
<evidence type="ECO:0000259" key="4">
    <source>
        <dbReference type="PROSITE" id="PS51737"/>
    </source>
</evidence>
<evidence type="ECO:0000256" key="2">
    <source>
        <dbReference type="ARBA" id="ARBA00023172"/>
    </source>
</evidence>
<dbReference type="Gene3D" id="3.40.50.1390">
    <property type="entry name" value="Resolvase, N-terminal catalytic domain"/>
    <property type="match status" value="1"/>
</dbReference>
<proteinExistence type="predicted"/>
<keyword evidence="2" id="KW-0233">DNA recombination</keyword>
<dbReference type="CDD" id="cd00338">
    <property type="entry name" value="Ser_Recombinase"/>
    <property type="match status" value="1"/>
</dbReference>
<evidence type="ECO:0000256" key="1">
    <source>
        <dbReference type="ARBA" id="ARBA00023125"/>
    </source>
</evidence>
<keyword evidence="6" id="KW-1185">Reference proteome</keyword>
<dbReference type="PANTHER" id="PTHR30461:SF2">
    <property type="entry name" value="SERINE RECOMBINASE PINE-RELATED"/>
    <property type="match status" value="1"/>
</dbReference>
<dbReference type="InterPro" id="IPR025827">
    <property type="entry name" value="Zn_ribbon_recom_dom"/>
</dbReference>
<dbReference type="InterPro" id="IPR036162">
    <property type="entry name" value="Resolvase-like_N_sf"/>
</dbReference>
<accession>A0ABP8YM14</accession>
<feature type="domain" description="Recombinase" evidence="4">
    <location>
        <begin position="160"/>
        <end position="290"/>
    </location>
</feature>
<comment type="caution">
    <text evidence="5">The sequence shown here is derived from an EMBL/GenBank/DDBJ whole genome shotgun (WGS) entry which is preliminary data.</text>
</comment>
<dbReference type="Proteomes" id="UP001499882">
    <property type="component" value="Unassembled WGS sequence"/>
</dbReference>
<dbReference type="Pfam" id="PF00239">
    <property type="entry name" value="Resolvase"/>
    <property type="match status" value="1"/>
</dbReference>
<feature type="domain" description="Resolvase/invertase-type recombinase catalytic" evidence="3">
    <location>
        <begin position="5"/>
        <end position="152"/>
    </location>
</feature>
<dbReference type="RefSeq" id="WP_345525907.1">
    <property type="nucleotide sequence ID" value="NZ_BAABKN010000009.1"/>
</dbReference>
<keyword evidence="1" id="KW-0238">DNA-binding</keyword>
<evidence type="ECO:0000313" key="6">
    <source>
        <dbReference type="Proteomes" id="UP001499882"/>
    </source>
</evidence>
<protein>
    <recommendedName>
        <fullName evidence="7">Recombinase family protein</fullName>
    </recommendedName>
</protein>
<dbReference type="EMBL" id="BAABKN010000009">
    <property type="protein sequence ID" value="GAA4731186.1"/>
    <property type="molecule type" value="Genomic_DNA"/>
</dbReference>
<dbReference type="InterPro" id="IPR011109">
    <property type="entry name" value="DNA_bind_recombinase_dom"/>
</dbReference>
<dbReference type="SUPFAM" id="SSF53041">
    <property type="entry name" value="Resolvase-like"/>
    <property type="match status" value="1"/>
</dbReference>
<name>A0ABP8YM14_9ACTN</name>
<gene>
    <name evidence="5" type="ORF">GCM10023350_13120</name>
</gene>
<evidence type="ECO:0008006" key="7">
    <source>
        <dbReference type="Google" id="ProtNLM"/>
    </source>
</evidence>
<organism evidence="5 6">
    <name type="scientific">Nocardioides endophyticus</name>
    <dbReference type="NCBI Taxonomy" id="1353775"/>
    <lineage>
        <taxon>Bacteria</taxon>
        <taxon>Bacillati</taxon>
        <taxon>Actinomycetota</taxon>
        <taxon>Actinomycetes</taxon>
        <taxon>Propionibacteriales</taxon>
        <taxon>Nocardioidaceae</taxon>
        <taxon>Nocardioides</taxon>
    </lineage>
</organism>
<dbReference type="InterPro" id="IPR038109">
    <property type="entry name" value="DNA_bind_recomb_sf"/>
</dbReference>
<sequence length="503" mass="55483">MSDKRVILYARLSITTDESVSIERQLEAGRKTCEARGWTVVAEYVDDGVSASANAPEHRKGWQQVLNHPRGTYDLVLVWKVDRLARKVLDFLHADEALRERGAAVAAVEDPIDMSTGQGRAFATMLAVFAEMEADSIRVRVQGARRALIAAGRVPGGAAPFGYYNADNPDGAGKVLTKDPDTIGYVVEAAGRVLRGDSVNSVAAYLDEVAPRTGRKNSAAHWTITVTKRMLTNPVLAGMTLHNPGNASKARGTDVLRDMDGMPIVREDLAVLSVEEFRQLESRLQAPEPYAARTESYLSGLVWCGECNRKMHRNAKTVHGKKVRTFQCSGKEGCGQSVTHLEAIVEERFLAEFGNRYAYRLTTQPTDYDVTEIDNQIAEAKARMDDDDADIMALAERVQSLKTLRKNVPPPEVRVVKSLTSSAQEWEENPREALLGQVDGVRLARGRVGRKFDQERLTWMVGTSESFETLGEALAATGMSLDEQLTYLARLRKTLQSEQASEA</sequence>
<dbReference type="SMART" id="SM00857">
    <property type="entry name" value="Resolvase"/>
    <property type="match status" value="1"/>
</dbReference>
<reference evidence="6" key="1">
    <citation type="journal article" date="2019" name="Int. J. Syst. Evol. Microbiol.">
        <title>The Global Catalogue of Microorganisms (GCM) 10K type strain sequencing project: providing services to taxonomists for standard genome sequencing and annotation.</title>
        <authorList>
            <consortium name="The Broad Institute Genomics Platform"/>
            <consortium name="The Broad Institute Genome Sequencing Center for Infectious Disease"/>
            <person name="Wu L."/>
            <person name="Ma J."/>
        </authorList>
    </citation>
    <scope>NUCLEOTIDE SEQUENCE [LARGE SCALE GENOMIC DNA]</scope>
    <source>
        <strain evidence="6">JCM 18532</strain>
    </source>
</reference>